<dbReference type="Proteomes" id="UP000814243">
    <property type="component" value="Unassembled WGS sequence"/>
</dbReference>
<dbReference type="InterPro" id="IPR036859">
    <property type="entry name" value="CAP-Gly_dom_sf"/>
</dbReference>
<dbReference type="PROSITE" id="PS00845">
    <property type="entry name" value="CAP_GLY_1"/>
    <property type="match status" value="1"/>
</dbReference>
<evidence type="ECO:0000256" key="1">
    <source>
        <dbReference type="ARBA" id="ARBA00004496"/>
    </source>
</evidence>
<evidence type="ECO:0000256" key="4">
    <source>
        <dbReference type="ARBA" id="ARBA00022490"/>
    </source>
</evidence>
<dbReference type="PANTHER" id="PTHR24366">
    <property type="entry name" value="IG(IMMUNOGLOBULIN) AND LRR(LEUCINE RICH REPEAT) DOMAINS"/>
    <property type="match status" value="1"/>
</dbReference>
<dbReference type="SUPFAM" id="SSF52058">
    <property type="entry name" value="L domain-like"/>
    <property type="match status" value="1"/>
</dbReference>
<keyword evidence="7" id="KW-0143">Chaperone</keyword>
<reference evidence="11" key="1">
    <citation type="journal article" date="2021" name="G3 (Bethesda)">
        <title>Genome and transcriptome analysis of the beet armyworm Spodoptera exigua reveals targets for pest control. .</title>
        <authorList>
            <person name="Simon S."/>
            <person name="Breeschoten T."/>
            <person name="Jansen H.J."/>
            <person name="Dirks R.P."/>
            <person name="Schranz M.E."/>
            <person name="Ros V.I.D."/>
        </authorList>
    </citation>
    <scope>NUCLEOTIDE SEQUENCE</scope>
    <source>
        <strain evidence="11">TB_SE_WUR_2020</strain>
    </source>
</reference>
<organism evidence="11 12">
    <name type="scientific">Spodoptera exigua</name>
    <name type="common">Beet armyworm</name>
    <name type="synonym">Noctua fulgens</name>
    <dbReference type="NCBI Taxonomy" id="7107"/>
    <lineage>
        <taxon>Eukaryota</taxon>
        <taxon>Metazoa</taxon>
        <taxon>Ecdysozoa</taxon>
        <taxon>Arthropoda</taxon>
        <taxon>Hexapoda</taxon>
        <taxon>Insecta</taxon>
        <taxon>Pterygota</taxon>
        <taxon>Neoptera</taxon>
        <taxon>Endopterygota</taxon>
        <taxon>Lepidoptera</taxon>
        <taxon>Glossata</taxon>
        <taxon>Ditrysia</taxon>
        <taxon>Noctuoidea</taxon>
        <taxon>Noctuidae</taxon>
        <taxon>Amphipyrinae</taxon>
        <taxon>Spodoptera</taxon>
    </lineage>
</organism>
<dbReference type="FunFam" id="2.30.30.190:FF:000016">
    <property type="entry name" value="Tubulin-folding cofactor E"/>
    <property type="match status" value="1"/>
</dbReference>
<dbReference type="SMART" id="SM01052">
    <property type="entry name" value="CAP_GLY"/>
    <property type="match status" value="1"/>
</dbReference>
<comment type="subunit">
    <text evidence="8">Supercomplex made of cofactors A to E. Cofactors A and D function by capturing and stabilizing tubulin in a quasi-native conformation. Cofactor E binds to the cofactor D-tubulin complex; interaction with cofactor C then causes the release of tubulin polypeptides that are committed to the native state.</text>
</comment>
<comment type="caution">
    <text evidence="11">The sequence shown here is derived from an EMBL/GenBank/DDBJ whole genome shotgun (WGS) entry which is preliminary data.</text>
</comment>
<dbReference type="Pfam" id="PF01302">
    <property type="entry name" value="CAP_GLY"/>
    <property type="match status" value="1"/>
</dbReference>
<evidence type="ECO:0000256" key="3">
    <source>
        <dbReference type="ARBA" id="ARBA00015004"/>
    </source>
</evidence>
<dbReference type="AlphaFoldDB" id="A0A922MKG5"/>
<gene>
    <name evidence="11" type="ORF">HF086_014315</name>
</gene>
<proteinExistence type="inferred from homology"/>
<evidence type="ECO:0000259" key="10">
    <source>
        <dbReference type="PROSITE" id="PS50245"/>
    </source>
</evidence>
<comment type="subcellular location">
    <subcellularLocation>
        <location evidence="1">Cytoplasm</location>
    </subcellularLocation>
</comment>
<sequence>MVGAMPVNLIPKFCNGTMDSHNGTEDSEIQVHIGSRVKCNDDFGTVKYIGEVHGYKGIWYGVEWDDPARGKHDGSVDDVQYFKASKPGAGSFIRPNKISPLKTCAEAIRKYYGDREVSHKHSYTNKTNFLNIFLNFIWIQLSQYDEVTRKIVDVNITNFDRLLEVCVHDQNISKAGEVASLCPNVRSLDVSRNLFCNWREVIQLSAQLPDLRELDVNKNRMAIDMPEETLAQLSINFANLEKLNISVCDYEWADILALSHLWPKLNEMIAAYNRIKTIIPPTVTLRTLTVLKLDGNPLASWYEVMNLGTMKNLKVLSLNDCQITEIRFNDNPDDKVDLFEKLEVLFLNRNRINDVSIVIGTFLIGVAM</sequence>
<evidence type="ECO:0000313" key="11">
    <source>
        <dbReference type="EMBL" id="KAH9638136.1"/>
    </source>
</evidence>
<keyword evidence="6" id="KW-0677">Repeat</keyword>
<evidence type="ECO:0000256" key="9">
    <source>
        <dbReference type="ARBA" id="ARBA00030180"/>
    </source>
</evidence>
<dbReference type="SUPFAM" id="SSF74924">
    <property type="entry name" value="Cap-Gly domain"/>
    <property type="match status" value="1"/>
</dbReference>
<comment type="similarity">
    <text evidence="2">Belongs to the TBCE family.</text>
</comment>
<evidence type="ECO:0000313" key="12">
    <source>
        <dbReference type="Proteomes" id="UP000814243"/>
    </source>
</evidence>
<accession>A0A922MKG5</accession>
<dbReference type="EMBL" id="JACEFF010000417">
    <property type="protein sequence ID" value="KAH9638136.1"/>
    <property type="molecule type" value="Genomic_DNA"/>
</dbReference>
<dbReference type="InterPro" id="IPR000938">
    <property type="entry name" value="CAP-Gly_domain"/>
</dbReference>
<evidence type="ECO:0000256" key="5">
    <source>
        <dbReference type="ARBA" id="ARBA00022614"/>
    </source>
</evidence>
<dbReference type="Gene3D" id="2.30.30.190">
    <property type="entry name" value="CAP Gly-rich-like domain"/>
    <property type="match status" value="1"/>
</dbReference>
<feature type="domain" description="CAP-Gly" evidence="10">
    <location>
        <begin position="50"/>
        <end position="94"/>
    </location>
</feature>
<evidence type="ECO:0000256" key="8">
    <source>
        <dbReference type="ARBA" id="ARBA00026055"/>
    </source>
</evidence>
<evidence type="ECO:0000256" key="2">
    <source>
        <dbReference type="ARBA" id="ARBA00006286"/>
    </source>
</evidence>
<dbReference type="PROSITE" id="PS50245">
    <property type="entry name" value="CAP_GLY_2"/>
    <property type="match status" value="1"/>
</dbReference>
<dbReference type="GO" id="GO:0005737">
    <property type="term" value="C:cytoplasm"/>
    <property type="evidence" value="ECO:0007669"/>
    <property type="project" value="UniProtKB-SubCell"/>
</dbReference>
<keyword evidence="5" id="KW-0433">Leucine-rich repeat</keyword>
<name>A0A922MKG5_SPOEX</name>
<dbReference type="PANTHER" id="PTHR24366:SF96">
    <property type="entry name" value="LEUCINE RICH REPEAT CONTAINING 53"/>
    <property type="match status" value="1"/>
</dbReference>
<evidence type="ECO:0000256" key="7">
    <source>
        <dbReference type="ARBA" id="ARBA00023186"/>
    </source>
</evidence>
<dbReference type="InterPro" id="IPR032675">
    <property type="entry name" value="LRR_dom_sf"/>
</dbReference>
<evidence type="ECO:0000256" key="6">
    <source>
        <dbReference type="ARBA" id="ARBA00022737"/>
    </source>
</evidence>
<protein>
    <recommendedName>
        <fullName evidence="3">Tubulin-specific chaperone E</fullName>
    </recommendedName>
    <alternativeName>
        <fullName evidence="9">Tubulin-folding cofactor E</fullName>
    </alternativeName>
</protein>
<keyword evidence="4" id="KW-0963">Cytoplasm</keyword>
<dbReference type="Gene3D" id="3.80.10.10">
    <property type="entry name" value="Ribonuclease Inhibitor"/>
    <property type="match status" value="2"/>
</dbReference>